<dbReference type="SUPFAM" id="SSF55797">
    <property type="entry name" value="PR-1-like"/>
    <property type="match status" value="1"/>
</dbReference>
<dbReference type="PRINTS" id="PR01217">
    <property type="entry name" value="PRICHEXTENSN"/>
</dbReference>
<dbReference type="Proteomes" id="UP000278143">
    <property type="component" value="Unassembled WGS sequence"/>
</dbReference>
<feature type="chain" id="PRO_5021014052" description="SCP domain-containing protein" evidence="2">
    <location>
        <begin position="24"/>
        <end position="332"/>
    </location>
</feature>
<dbReference type="AlphaFoldDB" id="A0A4P9Z1G7"/>
<dbReference type="InterPro" id="IPR035940">
    <property type="entry name" value="CAP_sf"/>
</dbReference>
<dbReference type="CDD" id="cd05379">
    <property type="entry name" value="CAP_bacterial"/>
    <property type="match status" value="1"/>
</dbReference>
<keyword evidence="2" id="KW-0732">Signal</keyword>
<feature type="compositionally biased region" description="Low complexity" evidence="1">
    <location>
        <begin position="243"/>
        <end position="266"/>
    </location>
</feature>
<evidence type="ECO:0000259" key="3">
    <source>
        <dbReference type="Pfam" id="PF00188"/>
    </source>
</evidence>
<dbReference type="InterPro" id="IPR014044">
    <property type="entry name" value="CAP_dom"/>
</dbReference>
<dbReference type="Gene3D" id="3.40.33.10">
    <property type="entry name" value="CAP"/>
    <property type="match status" value="1"/>
</dbReference>
<dbReference type="PANTHER" id="PTHR31157">
    <property type="entry name" value="SCP DOMAIN-CONTAINING PROTEIN"/>
    <property type="match status" value="1"/>
</dbReference>
<evidence type="ECO:0000313" key="4">
    <source>
        <dbReference type="EMBL" id="RKP25240.1"/>
    </source>
</evidence>
<gene>
    <name evidence="4" type="ORF">SYNPS1DRAFT_29022</name>
</gene>
<evidence type="ECO:0000313" key="5">
    <source>
        <dbReference type="Proteomes" id="UP000278143"/>
    </source>
</evidence>
<evidence type="ECO:0000256" key="1">
    <source>
        <dbReference type="SAM" id="MobiDB-lite"/>
    </source>
</evidence>
<feature type="signal peptide" evidence="2">
    <location>
        <begin position="1"/>
        <end position="23"/>
    </location>
</feature>
<feature type="region of interest" description="Disordered" evidence="1">
    <location>
        <begin position="159"/>
        <end position="275"/>
    </location>
</feature>
<dbReference type="OrthoDB" id="568194at2759"/>
<feature type="domain" description="SCP" evidence="3">
    <location>
        <begin position="34"/>
        <end position="149"/>
    </location>
</feature>
<evidence type="ECO:0000256" key="2">
    <source>
        <dbReference type="SAM" id="SignalP"/>
    </source>
</evidence>
<proteinExistence type="predicted"/>
<keyword evidence="5" id="KW-1185">Reference proteome</keyword>
<feature type="compositionally biased region" description="Pro residues" evidence="1">
    <location>
        <begin position="180"/>
        <end position="189"/>
    </location>
</feature>
<dbReference type="PANTHER" id="PTHR31157:SF1">
    <property type="entry name" value="SCP DOMAIN-CONTAINING PROTEIN"/>
    <property type="match status" value="1"/>
</dbReference>
<name>A0A4P9Z1G7_9FUNG</name>
<accession>A0A4P9Z1G7</accession>
<organism evidence="4 5">
    <name type="scientific">Syncephalis pseudoplumigaleata</name>
    <dbReference type="NCBI Taxonomy" id="1712513"/>
    <lineage>
        <taxon>Eukaryota</taxon>
        <taxon>Fungi</taxon>
        <taxon>Fungi incertae sedis</taxon>
        <taxon>Zoopagomycota</taxon>
        <taxon>Zoopagomycotina</taxon>
        <taxon>Zoopagomycetes</taxon>
        <taxon>Zoopagales</taxon>
        <taxon>Piptocephalidaceae</taxon>
        <taxon>Syncephalis</taxon>
    </lineage>
</organism>
<feature type="compositionally biased region" description="Pro residues" evidence="1">
    <location>
        <begin position="196"/>
        <end position="242"/>
    </location>
</feature>
<dbReference type="EMBL" id="KZ989828">
    <property type="protein sequence ID" value="RKP25240.1"/>
    <property type="molecule type" value="Genomic_DNA"/>
</dbReference>
<protein>
    <recommendedName>
        <fullName evidence="3">SCP domain-containing protein</fullName>
    </recommendedName>
</protein>
<reference evidence="5" key="1">
    <citation type="journal article" date="2018" name="Nat. Microbiol.">
        <title>Leveraging single-cell genomics to expand the fungal tree of life.</title>
        <authorList>
            <person name="Ahrendt S.R."/>
            <person name="Quandt C.A."/>
            <person name="Ciobanu D."/>
            <person name="Clum A."/>
            <person name="Salamov A."/>
            <person name="Andreopoulos B."/>
            <person name="Cheng J.F."/>
            <person name="Woyke T."/>
            <person name="Pelin A."/>
            <person name="Henrissat B."/>
            <person name="Reynolds N.K."/>
            <person name="Benny G.L."/>
            <person name="Smith M.E."/>
            <person name="James T.Y."/>
            <person name="Grigoriev I.V."/>
        </authorList>
    </citation>
    <scope>NUCLEOTIDE SEQUENCE [LARGE SCALE GENOMIC DNA]</scope>
    <source>
        <strain evidence="5">Benny S71-1</strain>
    </source>
</reference>
<dbReference type="Pfam" id="PF00188">
    <property type="entry name" value="CAP"/>
    <property type="match status" value="1"/>
</dbReference>
<sequence length="332" mass="34511">MKLPITLVAAAALAATLTPSVRADASYQTEVLCKVNEFRQSRGLPAVRLNTGLNFAANGYSTLQSHFGQGIISHELGGVSFMDRLKGVLSSLGLKLPFENIAHGVLDADKAVEKWIESPGHQKNLLSPSTDMGVGMVEKGGSKYWTQIFASDGKTHDYPVCPGKTPSPAPAPAPDTKAPAPAPPTPAPAPDTKAPAPAPVSQTPPPPPAYSPASPPPAYSPPPPPAYSPASPPPAYSPPPAAQAPAAQAPAAQTPAAQTPAAAAPANDVPVTKPRKCRKKVKHCNEGESKCEDGQISHCRHGRWEKLSCPTSHYCKVDSPIKACCAMVAPAY</sequence>